<dbReference type="EMBL" id="CACVAP010000051">
    <property type="protein sequence ID" value="CAA6806947.1"/>
    <property type="molecule type" value="Genomic_DNA"/>
</dbReference>
<accession>A0A6S6SNG8</accession>
<feature type="transmembrane region" description="Helical" evidence="1">
    <location>
        <begin position="39"/>
        <end position="58"/>
    </location>
</feature>
<evidence type="ECO:0000313" key="2">
    <source>
        <dbReference type="EMBL" id="CAA6806947.1"/>
    </source>
</evidence>
<evidence type="ECO:0000256" key="1">
    <source>
        <dbReference type="SAM" id="Phobius"/>
    </source>
</evidence>
<sequence>MNKEKLLLWTKRLLGFIAMALWLFIIYEISQLAAPFMEQAPYCMGSTMLIFGLLTASYKGLDYWYMKGNKTK</sequence>
<keyword evidence="1" id="KW-0472">Membrane</keyword>
<keyword evidence="1" id="KW-1133">Transmembrane helix</keyword>
<protein>
    <submittedName>
        <fullName evidence="2">Uncharacterized protein</fullName>
    </submittedName>
</protein>
<gene>
    <name evidence="2" type="ORF">HELGO_WM15617</name>
</gene>
<organism evidence="2">
    <name type="scientific">uncultured Sulfurovum sp</name>
    <dbReference type="NCBI Taxonomy" id="269237"/>
    <lineage>
        <taxon>Bacteria</taxon>
        <taxon>Pseudomonadati</taxon>
        <taxon>Campylobacterota</taxon>
        <taxon>Epsilonproteobacteria</taxon>
        <taxon>Campylobacterales</taxon>
        <taxon>Sulfurovaceae</taxon>
        <taxon>Sulfurovum</taxon>
        <taxon>environmental samples</taxon>
    </lineage>
</organism>
<keyword evidence="1" id="KW-0812">Transmembrane</keyword>
<dbReference type="AlphaFoldDB" id="A0A6S6SNG8"/>
<proteinExistence type="predicted"/>
<name>A0A6S6SNG8_9BACT</name>
<reference evidence="2" key="1">
    <citation type="submission" date="2020-01" db="EMBL/GenBank/DDBJ databases">
        <authorList>
            <person name="Meier V. D."/>
            <person name="Meier V D."/>
        </authorList>
    </citation>
    <scope>NUCLEOTIDE SEQUENCE</scope>
    <source>
        <strain evidence="2">HLG_WM_MAG_06</strain>
    </source>
</reference>
<feature type="transmembrane region" description="Helical" evidence="1">
    <location>
        <begin position="12"/>
        <end position="33"/>
    </location>
</feature>